<keyword evidence="2" id="KW-0949">S-adenosyl-L-methionine</keyword>
<dbReference type="SFLD" id="SFLDS00029">
    <property type="entry name" value="Radical_SAM"/>
    <property type="match status" value="1"/>
</dbReference>
<keyword evidence="3" id="KW-0479">Metal-binding</keyword>
<feature type="domain" description="Elp3/MiaA/NifB-like radical SAM core" evidence="6">
    <location>
        <begin position="186"/>
        <end position="421"/>
    </location>
</feature>
<dbReference type="SFLD" id="SFLDG01082">
    <property type="entry name" value="B12-binding_domain_containing"/>
    <property type="match status" value="1"/>
</dbReference>
<evidence type="ECO:0000256" key="1">
    <source>
        <dbReference type="ARBA" id="ARBA00001966"/>
    </source>
</evidence>
<dbReference type="KEGG" id="dbk:DGMP_17770"/>
<dbReference type="RefSeq" id="WP_228857139.1">
    <property type="nucleotide sequence ID" value="NZ_AP024086.1"/>
</dbReference>
<keyword evidence="4" id="KW-0408">Iron</keyword>
<evidence type="ECO:0000259" key="6">
    <source>
        <dbReference type="SMART" id="SM00729"/>
    </source>
</evidence>
<evidence type="ECO:0000256" key="3">
    <source>
        <dbReference type="ARBA" id="ARBA00022723"/>
    </source>
</evidence>
<keyword evidence="8" id="KW-1185">Reference proteome</keyword>
<keyword evidence="5" id="KW-0411">Iron-sulfur</keyword>
<dbReference type="Proteomes" id="UP000826725">
    <property type="component" value="Chromosome"/>
</dbReference>
<dbReference type="GO" id="GO:0051536">
    <property type="term" value="F:iron-sulfur cluster binding"/>
    <property type="evidence" value="ECO:0007669"/>
    <property type="project" value="UniProtKB-KW"/>
</dbReference>
<protein>
    <recommendedName>
        <fullName evidence="6">Elp3/MiaA/NifB-like radical SAM core domain-containing protein</fullName>
    </recommendedName>
</protein>
<dbReference type="GO" id="GO:0003824">
    <property type="term" value="F:catalytic activity"/>
    <property type="evidence" value="ECO:0007669"/>
    <property type="project" value="InterPro"/>
</dbReference>
<dbReference type="GO" id="GO:0046872">
    <property type="term" value="F:metal ion binding"/>
    <property type="evidence" value="ECO:0007669"/>
    <property type="project" value="UniProtKB-KW"/>
</dbReference>
<evidence type="ECO:0000313" key="8">
    <source>
        <dbReference type="Proteomes" id="UP000826725"/>
    </source>
</evidence>
<sequence length="422" mass="49239">MDSIYTLNNCRITCNKPGSPVYTKISFPVHCGLFTELETEEFIFHFNLNGEIIRARLKSRDWVHPHEWLKRTDGNDWVYYSTGGYTGVFEATGEYYLPNLQYPTNNLLGGRPFARKEVKYLVNHWHEMLVKTYRNLDNCPEEIEMFFQQTISNSPEILAEKASHLFSIIGNRISVLPPDARHVDYNLIPLTISRGCLYKCRFCKVKNNTPFTEQSEKRIDTQLMRLKKFYGLNIKNYNALFLGEHDGLQTSPVLLRRSIQKAYEIFHFADSYINETCIFLFGSVTSLQNCSESDFQKLDILPGKKYINIGLESCDQETLERIGKPLKARQVKEAFHLIQDINEHFSSLEITANFIFDENLPENHYISMLELIRDSQKHVKPKGSIYLSPLKFDSPARKHLFAFNRLKTLSRLPTYLYIIQRL</sequence>
<accession>A0A8D5JH68</accession>
<name>A0A8D5JH68_9BACT</name>
<dbReference type="AlphaFoldDB" id="A0A8D5JH68"/>
<dbReference type="Pfam" id="PF04055">
    <property type="entry name" value="Radical_SAM"/>
    <property type="match status" value="1"/>
</dbReference>
<dbReference type="InterPro" id="IPR007197">
    <property type="entry name" value="rSAM"/>
</dbReference>
<dbReference type="InterPro" id="IPR006638">
    <property type="entry name" value="Elp3/MiaA/NifB-like_rSAM"/>
</dbReference>
<evidence type="ECO:0000256" key="4">
    <source>
        <dbReference type="ARBA" id="ARBA00023004"/>
    </source>
</evidence>
<dbReference type="PANTHER" id="PTHR43409">
    <property type="entry name" value="ANAEROBIC MAGNESIUM-PROTOPORPHYRIN IX MONOMETHYL ESTER CYCLASE-RELATED"/>
    <property type="match status" value="1"/>
</dbReference>
<evidence type="ECO:0000313" key="7">
    <source>
        <dbReference type="EMBL" id="BCL61084.1"/>
    </source>
</evidence>
<reference evidence="7" key="1">
    <citation type="submission" date="2020-09" db="EMBL/GenBank/DDBJ databases">
        <title>Desulfogranum mesoprofundum gen. nov., sp. nov., a novel mesophilic, sulfate-reducing chemolithoautotroph isolated from a deep-sea hydrothermal vent chimney in the Suiyo Seamount.</title>
        <authorList>
            <person name="Hashimoto Y."/>
            <person name="Nakagawa S."/>
        </authorList>
    </citation>
    <scope>NUCLEOTIDE SEQUENCE</scope>
    <source>
        <strain evidence="7">KT2</strain>
    </source>
</reference>
<dbReference type="EMBL" id="AP024086">
    <property type="protein sequence ID" value="BCL61084.1"/>
    <property type="molecule type" value="Genomic_DNA"/>
</dbReference>
<evidence type="ECO:0000256" key="2">
    <source>
        <dbReference type="ARBA" id="ARBA00022691"/>
    </source>
</evidence>
<dbReference type="SMART" id="SM00729">
    <property type="entry name" value="Elp3"/>
    <property type="match status" value="1"/>
</dbReference>
<organism evidence="7 8">
    <name type="scientific">Desulfomarina profundi</name>
    <dbReference type="NCBI Taxonomy" id="2772557"/>
    <lineage>
        <taxon>Bacteria</taxon>
        <taxon>Pseudomonadati</taxon>
        <taxon>Thermodesulfobacteriota</taxon>
        <taxon>Desulfobulbia</taxon>
        <taxon>Desulfobulbales</taxon>
        <taxon>Desulfobulbaceae</taxon>
        <taxon>Desulfomarina</taxon>
    </lineage>
</organism>
<comment type="cofactor">
    <cofactor evidence="1">
        <name>[4Fe-4S] cluster</name>
        <dbReference type="ChEBI" id="CHEBI:49883"/>
    </cofactor>
</comment>
<proteinExistence type="predicted"/>
<evidence type="ECO:0000256" key="5">
    <source>
        <dbReference type="ARBA" id="ARBA00023014"/>
    </source>
</evidence>
<gene>
    <name evidence="7" type="ORF">DGMP_17770</name>
</gene>
<dbReference type="InterPro" id="IPR051198">
    <property type="entry name" value="BchE-like"/>
</dbReference>